<keyword evidence="4" id="KW-0325">Glycoprotein</keyword>
<evidence type="ECO:0000256" key="1">
    <source>
        <dbReference type="ARBA" id="ARBA00005964"/>
    </source>
</evidence>
<keyword evidence="3" id="KW-0378">Hydrolase</keyword>
<dbReference type="EMBL" id="JASPKZ010002710">
    <property type="protein sequence ID" value="KAJ9594873.1"/>
    <property type="molecule type" value="Genomic_DNA"/>
</dbReference>
<reference evidence="6" key="2">
    <citation type="submission" date="2023-05" db="EMBL/GenBank/DDBJ databases">
        <authorList>
            <person name="Fouks B."/>
        </authorList>
    </citation>
    <scope>NUCLEOTIDE SEQUENCE</scope>
    <source>
        <strain evidence="6">Stay&amp;Tobe</strain>
        <tissue evidence="6">Testes</tissue>
    </source>
</reference>
<dbReference type="InterPro" id="IPR002018">
    <property type="entry name" value="CarbesteraseB"/>
</dbReference>
<feature type="non-terminal residue" evidence="6">
    <location>
        <position position="249"/>
    </location>
</feature>
<protein>
    <recommendedName>
        <fullName evidence="5">Carboxylesterase type B domain-containing protein</fullName>
    </recommendedName>
</protein>
<name>A0AAD8A9F3_DIPPU</name>
<evidence type="ECO:0000313" key="6">
    <source>
        <dbReference type="EMBL" id="KAJ9594873.1"/>
    </source>
</evidence>
<reference evidence="6" key="1">
    <citation type="journal article" date="2023" name="IScience">
        <title>Live-bearing cockroach genome reveals convergent evolutionary mechanisms linked to viviparity in insects and beyond.</title>
        <authorList>
            <person name="Fouks B."/>
            <person name="Harrison M.C."/>
            <person name="Mikhailova A.A."/>
            <person name="Marchal E."/>
            <person name="English S."/>
            <person name="Carruthers M."/>
            <person name="Jennings E.C."/>
            <person name="Chiamaka E.L."/>
            <person name="Frigard R.A."/>
            <person name="Pippel M."/>
            <person name="Attardo G.M."/>
            <person name="Benoit J.B."/>
            <person name="Bornberg-Bauer E."/>
            <person name="Tobe S.S."/>
        </authorList>
    </citation>
    <scope>NUCLEOTIDE SEQUENCE</scope>
    <source>
        <strain evidence="6">Stay&amp;Tobe</strain>
    </source>
</reference>
<keyword evidence="7" id="KW-1185">Reference proteome</keyword>
<dbReference type="Gene3D" id="3.40.50.1820">
    <property type="entry name" value="alpha/beta hydrolase"/>
    <property type="match status" value="1"/>
</dbReference>
<dbReference type="PANTHER" id="PTHR43142">
    <property type="entry name" value="CARBOXYLIC ESTER HYDROLASE"/>
    <property type="match status" value="1"/>
</dbReference>
<sequence length="249" mass="27747">MLSPLSTGLFHRAISESGTAMALWAWPVDSLSIARRQAAFSGCNPEDSTYNIVACLRAKDGKAIIDAGDNFKFWSVDPLDVFGPAIEEGVDGFLRGHPLLLLKTGQFHRVPWITGVVSHEGLIRMAPIVTESELREDLNRRMAVLAPRIFEINKSVTGADEHVDYVWDRLLDFYVNGSTSLPARNADMGSTGMYGDRSFIHSFHKSVVLHQRAAHTGLFVYHLAYRGQYSFSSVFANNLEDLEKQPYQA</sequence>
<feature type="domain" description="Carboxylesterase type B" evidence="5">
    <location>
        <begin position="1"/>
        <end position="232"/>
    </location>
</feature>
<dbReference type="InterPro" id="IPR029058">
    <property type="entry name" value="AB_hydrolase_fold"/>
</dbReference>
<proteinExistence type="inferred from homology"/>
<comment type="caution">
    <text evidence="6">The sequence shown here is derived from an EMBL/GenBank/DDBJ whole genome shotgun (WGS) entry which is preliminary data.</text>
</comment>
<dbReference type="GO" id="GO:0052689">
    <property type="term" value="F:carboxylic ester hydrolase activity"/>
    <property type="evidence" value="ECO:0007669"/>
    <property type="project" value="UniProtKB-KW"/>
</dbReference>
<gene>
    <name evidence="6" type="ORF">L9F63_013834</name>
</gene>
<comment type="similarity">
    <text evidence="1">Belongs to the type-B carboxylesterase/lipase family.</text>
</comment>
<keyword evidence="2" id="KW-0719">Serine esterase</keyword>
<dbReference type="Proteomes" id="UP001233999">
    <property type="component" value="Unassembled WGS sequence"/>
</dbReference>
<dbReference type="AlphaFoldDB" id="A0AAD8A9F3"/>
<dbReference type="SUPFAM" id="SSF53474">
    <property type="entry name" value="alpha/beta-Hydrolases"/>
    <property type="match status" value="1"/>
</dbReference>
<evidence type="ECO:0000256" key="4">
    <source>
        <dbReference type="ARBA" id="ARBA00023180"/>
    </source>
</evidence>
<dbReference type="PANTHER" id="PTHR43142:SF1">
    <property type="entry name" value="CARBOXYLIC ESTER HYDROLASE"/>
    <property type="match status" value="1"/>
</dbReference>
<organism evidence="6 7">
    <name type="scientific">Diploptera punctata</name>
    <name type="common">Pacific beetle cockroach</name>
    <dbReference type="NCBI Taxonomy" id="6984"/>
    <lineage>
        <taxon>Eukaryota</taxon>
        <taxon>Metazoa</taxon>
        <taxon>Ecdysozoa</taxon>
        <taxon>Arthropoda</taxon>
        <taxon>Hexapoda</taxon>
        <taxon>Insecta</taxon>
        <taxon>Pterygota</taxon>
        <taxon>Neoptera</taxon>
        <taxon>Polyneoptera</taxon>
        <taxon>Dictyoptera</taxon>
        <taxon>Blattodea</taxon>
        <taxon>Blaberoidea</taxon>
        <taxon>Blaberidae</taxon>
        <taxon>Diplopterinae</taxon>
        <taxon>Diploptera</taxon>
    </lineage>
</organism>
<dbReference type="Pfam" id="PF00135">
    <property type="entry name" value="COesterase"/>
    <property type="match status" value="1"/>
</dbReference>
<evidence type="ECO:0000259" key="5">
    <source>
        <dbReference type="Pfam" id="PF00135"/>
    </source>
</evidence>
<evidence type="ECO:0000256" key="3">
    <source>
        <dbReference type="ARBA" id="ARBA00022801"/>
    </source>
</evidence>
<evidence type="ECO:0000256" key="2">
    <source>
        <dbReference type="ARBA" id="ARBA00022487"/>
    </source>
</evidence>
<evidence type="ECO:0000313" key="7">
    <source>
        <dbReference type="Proteomes" id="UP001233999"/>
    </source>
</evidence>
<accession>A0AAD8A9F3</accession>